<keyword evidence="1" id="KW-0479">Metal-binding</keyword>
<name>A0A401Z9Y2_9CHLR</name>
<dbReference type="AlphaFoldDB" id="A0A401Z9Y2"/>
<reference evidence="5" key="1">
    <citation type="submission" date="2018-12" db="EMBL/GenBank/DDBJ databases">
        <title>Tengunoibacter tsumagoiensis gen. nov., sp. nov., Dictyobacter kobayashii sp. nov., D. alpinus sp. nov., and D. joshuensis sp. nov. and description of Dictyobacteraceae fam. nov. within the order Ktedonobacterales isolated from Tengu-no-mugimeshi.</title>
        <authorList>
            <person name="Wang C.M."/>
            <person name="Zheng Y."/>
            <person name="Sakai Y."/>
            <person name="Toyoda A."/>
            <person name="Minakuchi Y."/>
            <person name="Abe K."/>
            <person name="Yokota A."/>
            <person name="Yabe S."/>
        </authorList>
    </citation>
    <scope>NUCLEOTIDE SEQUENCE [LARGE SCALE GENOMIC DNA]</scope>
    <source>
        <strain evidence="5">S-27</strain>
    </source>
</reference>
<protein>
    <submittedName>
        <fullName evidence="4">Polyprenyl synthetase</fullName>
    </submittedName>
</protein>
<dbReference type="SUPFAM" id="SSF48576">
    <property type="entry name" value="Terpenoid synthases"/>
    <property type="match status" value="1"/>
</dbReference>
<sequence>MLLRHQHSIDTALRATLDRVASGSEVSALDAYYGQMRYHLGWVDSQLNPTNSNPGKLLRPTLLLLAYEAAGAWGLTDNTEASDTSYLQRALPAAVSVELTHNFTLIHDDIEDGDTERRHRPTMWTLWGVPQAINTGDGMFGLARFALWGVLENGVEGDIAARLGAVLDRTVLEIAEGQYLDISFERRGDISVSMYIDMIGRKTAALMRCSAEMGAMIGTRDTGTIERLGTFGQAIGVAFQVRDDLLGVWASAEELGKTRAGDVYRRKKSLPILHALEHANPRDLQTLQDIYQQEAEIKEEQVEQVLAIFERTRTRAYCQSFLQQHCDAAYEALNAVPHVSSTVSTRALGDMRAMVQFIEAAAH</sequence>
<dbReference type="InterPro" id="IPR008949">
    <property type="entry name" value="Isoprenoid_synthase_dom_sf"/>
</dbReference>
<dbReference type="EMBL" id="BIFQ01000001">
    <property type="protein sequence ID" value="GCE03690.1"/>
    <property type="molecule type" value="Genomic_DNA"/>
</dbReference>
<dbReference type="CDD" id="cd00685">
    <property type="entry name" value="Trans_IPPS_HT"/>
    <property type="match status" value="1"/>
</dbReference>
<dbReference type="Pfam" id="PF00348">
    <property type="entry name" value="polyprenyl_synt"/>
    <property type="match status" value="1"/>
</dbReference>
<dbReference type="SFLD" id="SFLDG01017">
    <property type="entry name" value="Polyprenyl_Transferase_Like"/>
    <property type="match status" value="1"/>
</dbReference>
<evidence type="ECO:0000256" key="2">
    <source>
        <dbReference type="ARBA" id="ARBA00022842"/>
    </source>
</evidence>
<dbReference type="PROSITE" id="PS00444">
    <property type="entry name" value="POLYPRENYL_SYNTHASE_2"/>
    <property type="match status" value="1"/>
</dbReference>
<keyword evidence="2" id="KW-0460">Magnesium</keyword>
<dbReference type="RefSeq" id="WP_160145645.1">
    <property type="nucleotide sequence ID" value="NZ_BIFQ01000001.1"/>
</dbReference>
<organism evidence="4 5">
    <name type="scientific">Dictyobacter aurantiacus</name>
    <dbReference type="NCBI Taxonomy" id="1936993"/>
    <lineage>
        <taxon>Bacteria</taxon>
        <taxon>Bacillati</taxon>
        <taxon>Chloroflexota</taxon>
        <taxon>Ktedonobacteria</taxon>
        <taxon>Ktedonobacterales</taxon>
        <taxon>Dictyobacteraceae</taxon>
        <taxon>Dictyobacter</taxon>
    </lineage>
</organism>
<comment type="caution">
    <text evidence="4">The sequence shown here is derived from an EMBL/GenBank/DDBJ whole genome shotgun (WGS) entry which is preliminary data.</text>
</comment>
<evidence type="ECO:0000256" key="1">
    <source>
        <dbReference type="ARBA" id="ARBA00022723"/>
    </source>
</evidence>
<accession>A0A401Z9Y2</accession>
<gene>
    <name evidence="4" type="ORF">KDAU_10190</name>
</gene>
<dbReference type="GO" id="GO:0046872">
    <property type="term" value="F:metal ion binding"/>
    <property type="evidence" value="ECO:0007669"/>
    <property type="project" value="UniProtKB-KW"/>
</dbReference>
<dbReference type="Proteomes" id="UP000287224">
    <property type="component" value="Unassembled WGS sequence"/>
</dbReference>
<dbReference type="PANTHER" id="PTHR12001">
    <property type="entry name" value="GERANYLGERANYL PYROPHOSPHATE SYNTHASE"/>
    <property type="match status" value="1"/>
</dbReference>
<dbReference type="InterPro" id="IPR000092">
    <property type="entry name" value="Polyprenyl_synt"/>
</dbReference>
<comment type="similarity">
    <text evidence="3">Belongs to the FPP/GGPP synthase family.</text>
</comment>
<evidence type="ECO:0000313" key="5">
    <source>
        <dbReference type="Proteomes" id="UP000287224"/>
    </source>
</evidence>
<dbReference type="SFLD" id="SFLDS00005">
    <property type="entry name" value="Isoprenoid_Synthase_Type_I"/>
    <property type="match status" value="1"/>
</dbReference>
<dbReference type="PANTHER" id="PTHR12001:SF86">
    <property type="entry name" value="GERANYLGERANYL DIPHOSPHATE SYNTHASE"/>
    <property type="match status" value="1"/>
</dbReference>
<dbReference type="OrthoDB" id="9805316at2"/>
<keyword evidence="3" id="KW-0808">Transferase</keyword>
<keyword evidence="5" id="KW-1185">Reference proteome</keyword>
<dbReference type="Gene3D" id="1.10.600.10">
    <property type="entry name" value="Farnesyl Diphosphate Synthase"/>
    <property type="match status" value="1"/>
</dbReference>
<dbReference type="GO" id="GO:0008299">
    <property type="term" value="P:isoprenoid biosynthetic process"/>
    <property type="evidence" value="ECO:0007669"/>
    <property type="project" value="InterPro"/>
</dbReference>
<dbReference type="InterPro" id="IPR033749">
    <property type="entry name" value="Polyprenyl_synt_CS"/>
</dbReference>
<dbReference type="PROSITE" id="PS00723">
    <property type="entry name" value="POLYPRENYL_SYNTHASE_1"/>
    <property type="match status" value="1"/>
</dbReference>
<dbReference type="GO" id="GO:0004659">
    <property type="term" value="F:prenyltransferase activity"/>
    <property type="evidence" value="ECO:0007669"/>
    <property type="project" value="InterPro"/>
</dbReference>
<evidence type="ECO:0000313" key="4">
    <source>
        <dbReference type="EMBL" id="GCE03690.1"/>
    </source>
</evidence>
<evidence type="ECO:0000256" key="3">
    <source>
        <dbReference type="RuleBase" id="RU004466"/>
    </source>
</evidence>
<proteinExistence type="inferred from homology"/>